<evidence type="ECO:0000256" key="7">
    <source>
        <dbReference type="ARBA" id="ARBA00039145"/>
    </source>
</evidence>
<dbReference type="PROSITE" id="PS00061">
    <property type="entry name" value="ADH_SHORT"/>
    <property type="match status" value="1"/>
</dbReference>
<dbReference type="PANTHER" id="PTHR43639:SF6">
    <property type="entry name" value="DIHYDROMONAPTERIN REDUCTASE"/>
    <property type="match status" value="1"/>
</dbReference>
<dbReference type="InterPro" id="IPR036291">
    <property type="entry name" value="NAD(P)-bd_dom_sf"/>
</dbReference>
<comment type="caution">
    <text evidence="12">The sequence shown here is derived from an EMBL/GenBank/DDBJ whole genome shotgun (WGS) entry which is preliminary data.</text>
</comment>
<dbReference type="GO" id="GO:0004146">
    <property type="term" value="F:dihydrofolate reductase activity"/>
    <property type="evidence" value="ECO:0007669"/>
    <property type="project" value="UniProtKB-EC"/>
</dbReference>
<dbReference type="InterPro" id="IPR020904">
    <property type="entry name" value="Sc_DH/Rdtase_CS"/>
</dbReference>
<gene>
    <name evidence="12" type="ORF">EDC28_10447</name>
</gene>
<dbReference type="AlphaFoldDB" id="A0A3N1PH50"/>
<evidence type="ECO:0000313" key="12">
    <source>
        <dbReference type="EMBL" id="ROQ27399.1"/>
    </source>
</evidence>
<dbReference type="PRINTS" id="PR00081">
    <property type="entry name" value="GDHRDH"/>
</dbReference>
<dbReference type="EMBL" id="RJUL01000004">
    <property type="protein sequence ID" value="ROQ27399.1"/>
    <property type="molecule type" value="Genomic_DNA"/>
</dbReference>
<dbReference type="RefSeq" id="WP_123421277.1">
    <property type="nucleotide sequence ID" value="NZ_JBLXAC010000004.1"/>
</dbReference>
<keyword evidence="13" id="KW-1185">Reference proteome</keyword>
<evidence type="ECO:0000256" key="1">
    <source>
        <dbReference type="ARBA" id="ARBA00012856"/>
    </source>
</evidence>
<evidence type="ECO:0000313" key="13">
    <source>
        <dbReference type="Proteomes" id="UP000268033"/>
    </source>
</evidence>
<protein>
    <recommendedName>
        <fullName evidence="8">Dihydromonapterin reductase</fullName>
        <ecNumber evidence="1">1.5.1.3</ecNumber>
        <ecNumber evidence="7">1.5.1.50</ecNumber>
    </recommendedName>
    <alternativeName>
        <fullName evidence="9">Dihydrofolate reductase</fullName>
    </alternativeName>
</protein>
<comment type="similarity">
    <text evidence="6">Belongs to the short-chain dehydrogenases/reductases (SDR) family. FolM subfamily.</text>
</comment>
<proteinExistence type="inferred from homology"/>
<reference evidence="12 13" key="1">
    <citation type="submission" date="2018-11" db="EMBL/GenBank/DDBJ databases">
        <title>Genomic Encyclopedia of Type Strains, Phase IV (KMG-IV): sequencing the most valuable type-strain genomes for metagenomic binning, comparative biology and taxonomic classification.</title>
        <authorList>
            <person name="Goeker M."/>
        </authorList>
    </citation>
    <scope>NUCLEOTIDE SEQUENCE [LARGE SCALE GENOMIC DNA]</scope>
    <source>
        <strain evidence="12 13">DSM 21945</strain>
    </source>
</reference>
<name>A0A3N1PH50_9GAMM</name>
<evidence type="ECO:0000256" key="8">
    <source>
        <dbReference type="ARBA" id="ARBA00039631"/>
    </source>
</evidence>
<dbReference type="NCBIfam" id="NF005066">
    <property type="entry name" value="PRK06483.1"/>
    <property type="match status" value="1"/>
</dbReference>
<accession>A0A3N1PH50</accession>
<dbReference type="SUPFAM" id="SSF51735">
    <property type="entry name" value="NAD(P)-binding Rossmann-fold domains"/>
    <property type="match status" value="1"/>
</dbReference>
<keyword evidence="3" id="KW-0521">NADP</keyword>
<evidence type="ECO:0000256" key="5">
    <source>
        <dbReference type="ARBA" id="ARBA00037508"/>
    </source>
</evidence>
<dbReference type="EC" id="1.5.1.3" evidence="1"/>
<dbReference type="GO" id="GO:0006730">
    <property type="term" value="P:one-carbon metabolic process"/>
    <property type="evidence" value="ECO:0007669"/>
    <property type="project" value="UniProtKB-KW"/>
</dbReference>
<evidence type="ECO:0000256" key="6">
    <source>
        <dbReference type="ARBA" id="ARBA00038212"/>
    </source>
</evidence>
<dbReference type="Gene3D" id="3.40.50.720">
    <property type="entry name" value="NAD(P)-binding Rossmann-like Domain"/>
    <property type="match status" value="1"/>
</dbReference>
<keyword evidence="4" id="KW-0560">Oxidoreductase</keyword>
<evidence type="ECO:0000256" key="11">
    <source>
        <dbReference type="ARBA" id="ARBA00049376"/>
    </source>
</evidence>
<evidence type="ECO:0000256" key="10">
    <source>
        <dbReference type="ARBA" id="ARBA00048873"/>
    </source>
</evidence>
<keyword evidence="2" id="KW-0554">One-carbon metabolism</keyword>
<dbReference type="InterPro" id="IPR002347">
    <property type="entry name" value="SDR_fam"/>
</dbReference>
<dbReference type="Proteomes" id="UP000268033">
    <property type="component" value="Unassembled WGS sequence"/>
</dbReference>
<comment type="function">
    <text evidence="5">Catalyzes the reduction of dihydromonapterin to tetrahydromonapterin. Also has lower activity with dihydrofolate.</text>
</comment>
<dbReference type="Pfam" id="PF13561">
    <property type="entry name" value="adh_short_C2"/>
    <property type="match status" value="1"/>
</dbReference>
<evidence type="ECO:0000256" key="3">
    <source>
        <dbReference type="ARBA" id="ARBA00022857"/>
    </source>
</evidence>
<comment type="catalytic activity">
    <reaction evidence="11">
        <text>7,8-dihydromonapterin + NADPH + H(+) = 5,6,7,8-tetrahydromonapterin + NADP(+)</text>
        <dbReference type="Rhea" id="RHEA:34847"/>
        <dbReference type="ChEBI" id="CHEBI:15378"/>
        <dbReference type="ChEBI" id="CHEBI:57783"/>
        <dbReference type="ChEBI" id="CHEBI:58349"/>
        <dbReference type="ChEBI" id="CHEBI:71175"/>
        <dbReference type="ChEBI" id="CHEBI:71177"/>
        <dbReference type="EC" id="1.5.1.50"/>
    </reaction>
</comment>
<sequence>MTANPVLITGAAQRVGLHLVHRFLEQGRPVIMTYRQHRKQIDQLTAQGVRCIQADFATDDGIAALVSALSGQPLGAIIHNASSWDLEADIHDAARHFDAMMQVHAKAPYLLNRHLAGQIEDGGSIIHITDYTVEKGSDRHIAYVASKAALSSLTLSFAKLLGPRVRVNSIAPSLIIFNEDDDAQYKAKTLAKSVMGIEPGCDEIWLAVHYLLNSHYVTGRTLHVDGGRHIR</sequence>
<evidence type="ECO:0000256" key="2">
    <source>
        <dbReference type="ARBA" id="ARBA00022563"/>
    </source>
</evidence>
<dbReference type="STRING" id="584787.GCA_001247655_02471"/>
<comment type="catalytic activity">
    <reaction evidence="10">
        <text>(6S)-5,6,7,8-tetrahydrofolate + NADP(+) = 7,8-dihydrofolate + NADPH + H(+)</text>
        <dbReference type="Rhea" id="RHEA:15009"/>
        <dbReference type="ChEBI" id="CHEBI:15378"/>
        <dbReference type="ChEBI" id="CHEBI:57451"/>
        <dbReference type="ChEBI" id="CHEBI:57453"/>
        <dbReference type="ChEBI" id="CHEBI:57783"/>
        <dbReference type="ChEBI" id="CHEBI:58349"/>
        <dbReference type="EC" id="1.5.1.3"/>
    </reaction>
</comment>
<dbReference type="PANTHER" id="PTHR43639">
    <property type="entry name" value="OXIDOREDUCTASE, SHORT-CHAIN DEHYDROGENASE/REDUCTASE FAMILY (AFU_ORTHOLOGUE AFUA_5G02870)"/>
    <property type="match status" value="1"/>
</dbReference>
<organism evidence="12 13">
    <name type="scientific">Gallaecimonas pentaromativorans</name>
    <dbReference type="NCBI Taxonomy" id="584787"/>
    <lineage>
        <taxon>Bacteria</taxon>
        <taxon>Pseudomonadati</taxon>
        <taxon>Pseudomonadota</taxon>
        <taxon>Gammaproteobacteria</taxon>
        <taxon>Enterobacterales</taxon>
        <taxon>Gallaecimonadaceae</taxon>
        <taxon>Gallaecimonas</taxon>
    </lineage>
</organism>
<evidence type="ECO:0000256" key="9">
    <source>
        <dbReference type="ARBA" id="ARBA00042299"/>
    </source>
</evidence>
<evidence type="ECO:0000256" key="4">
    <source>
        <dbReference type="ARBA" id="ARBA00023002"/>
    </source>
</evidence>
<dbReference type="EC" id="1.5.1.50" evidence="7"/>